<protein>
    <recommendedName>
        <fullName evidence="3">Regulator of chromosome condensation (RCC1) repeat-containing protein</fullName>
    </recommendedName>
</protein>
<sequence length="257" mass="28555">MQAKNESVQPSFDLKYKTYAYAYEIEYKVEENALYARGKNNLNFFDVEEGALQAQWTKLAENVVHVDATGSAVIYLTENGELYGMGELTGGVLQTEDISDFALDNIIAEPKLLMTNCKYAAIGIRFAVAVKEDNTLWFWGESLNGQSTEVFEKTLEPIRIAENIQFADAFLYTTAWVDEKGDLYLVGDNSFGQIGNGHKGSGFPTLYEDIVTTPYCALKNCTAFTVVDKNYGIVQATDADGAIYEWGNNQNTTPARV</sequence>
<evidence type="ECO:0000313" key="2">
    <source>
        <dbReference type="Proteomes" id="UP000824125"/>
    </source>
</evidence>
<name>A0A9D1SNJ0_9FIRM</name>
<dbReference type="InterPro" id="IPR051553">
    <property type="entry name" value="Ran_GTPase-activating"/>
</dbReference>
<proteinExistence type="predicted"/>
<dbReference type="Gene3D" id="2.130.10.30">
    <property type="entry name" value="Regulator of chromosome condensation 1/beta-lactamase-inhibitor protein II"/>
    <property type="match status" value="1"/>
</dbReference>
<evidence type="ECO:0000313" key="1">
    <source>
        <dbReference type="EMBL" id="HIU69527.1"/>
    </source>
</evidence>
<dbReference type="InterPro" id="IPR009091">
    <property type="entry name" value="RCC1/BLIP-II"/>
</dbReference>
<reference evidence="1" key="1">
    <citation type="submission" date="2020-10" db="EMBL/GenBank/DDBJ databases">
        <authorList>
            <person name="Gilroy R."/>
        </authorList>
    </citation>
    <scope>NUCLEOTIDE SEQUENCE</scope>
    <source>
        <strain evidence="1">CHK176-6737</strain>
    </source>
</reference>
<dbReference type="Proteomes" id="UP000824125">
    <property type="component" value="Unassembled WGS sequence"/>
</dbReference>
<gene>
    <name evidence="1" type="ORF">IAD23_06170</name>
</gene>
<reference evidence="1" key="2">
    <citation type="journal article" date="2021" name="PeerJ">
        <title>Extensive microbial diversity within the chicken gut microbiome revealed by metagenomics and culture.</title>
        <authorList>
            <person name="Gilroy R."/>
            <person name="Ravi A."/>
            <person name="Getino M."/>
            <person name="Pursley I."/>
            <person name="Horton D.L."/>
            <person name="Alikhan N.F."/>
            <person name="Baker D."/>
            <person name="Gharbi K."/>
            <person name="Hall N."/>
            <person name="Watson M."/>
            <person name="Adriaenssens E.M."/>
            <person name="Foster-Nyarko E."/>
            <person name="Jarju S."/>
            <person name="Secka A."/>
            <person name="Antonio M."/>
            <person name="Oren A."/>
            <person name="Chaudhuri R.R."/>
            <person name="La Ragione R."/>
            <person name="Hildebrand F."/>
            <person name="Pallen M.J."/>
        </authorList>
    </citation>
    <scope>NUCLEOTIDE SEQUENCE</scope>
    <source>
        <strain evidence="1">CHK176-6737</strain>
    </source>
</reference>
<evidence type="ECO:0008006" key="3">
    <source>
        <dbReference type="Google" id="ProtNLM"/>
    </source>
</evidence>
<accession>A0A9D1SNJ0</accession>
<dbReference type="PANTHER" id="PTHR45982">
    <property type="entry name" value="REGULATOR OF CHROMOSOME CONDENSATION"/>
    <property type="match status" value="1"/>
</dbReference>
<dbReference type="AlphaFoldDB" id="A0A9D1SNJ0"/>
<organism evidence="1 2">
    <name type="scientific">Candidatus Scybalenecus merdavium</name>
    <dbReference type="NCBI Taxonomy" id="2840939"/>
    <lineage>
        <taxon>Bacteria</taxon>
        <taxon>Bacillati</taxon>
        <taxon>Bacillota</taxon>
        <taxon>Clostridia</taxon>
        <taxon>Eubacteriales</taxon>
        <taxon>Oscillospiraceae</taxon>
        <taxon>Oscillospiraceae incertae sedis</taxon>
        <taxon>Candidatus Scybalenecus</taxon>
    </lineage>
</organism>
<comment type="caution">
    <text evidence="1">The sequence shown here is derived from an EMBL/GenBank/DDBJ whole genome shotgun (WGS) entry which is preliminary data.</text>
</comment>
<dbReference type="EMBL" id="DVNM01000033">
    <property type="protein sequence ID" value="HIU69527.1"/>
    <property type="molecule type" value="Genomic_DNA"/>
</dbReference>
<dbReference type="PANTHER" id="PTHR45982:SF1">
    <property type="entry name" value="REGULATOR OF CHROMOSOME CONDENSATION"/>
    <property type="match status" value="1"/>
</dbReference>
<dbReference type="SUPFAM" id="SSF50985">
    <property type="entry name" value="RCC1/BLIP-II"/>
    <property type="match status" value="1"/>
</dbReference>